<name>A0ABV2TG61_9RHOO</name>
<protein>
    <recommendedName>
        <fullName evidence="3">Lipoprotein</fullName>
    </recommendedName>
</protein>
<dbReference type="Proteomes" id="UP001549691">
    <property type="component" value="Unassembled WGS sequence"/>
</dbReference>
<dbReference type="EMBL" id="JBEWZI010000001">
    <property type="protein sequence ID" value="MET7012555.1"/>
    <property type="molecule type" value="Genomic_DNA"/>
</dbReference>
<proteinExistence type="predicted"/>
<keyword evidence="2" id="KW-1185">Reference proteome</keyword>
<gene>
    <name evidence="1" type="ORF">ABXR19_00010</name>
</gene>
<evidence type="ECO:0008006" key="3">
    <source>
        <dbReference type="Google" id="ProtNLM"/>
    </source>
</evidence>
<evidence type="ECO:0000313" key="1">
    <source>
        <dbReference type="EMBL" id="MET7012555.1"/>
    </source>
</evidence>
<evidence type="ECO:0000313" key="2">
    <source>
        <dbReference type="Proteomes" id="UP001549691"/>
    </source>
</evidence>
<reference evidence="1 2" key="1">
    <citation type="submission" date="2024-07" db="EMBL/GenBank/DDBJ databases">
        <title>Uliginosibacterium flavum JJ3220;KACC:17644.</title>
        <authorList>
            <person name="Kim M.K."/>
        </authorList>
    </citation>
    <scope>NUCLEOTIDE SEQUENCE [LARGE SCALE GENOMIC DNA]</scope>
    <source>
        <strain evidence="1 2">KACC:17644</strain>
    </source>
</reference>
<accession>A0ABV2TG61</accession>
<dbReference type="RefSeq" id="WP_354599020.1">
    <property type="nucleotide sequence ID" value="NZ_JBEWZI010000001.1"/>
</dbReference>
<sequence length="201" mass="22340">MSLPYVTDKIPSSLKPFKPLAKMYKRIFLFALIGTLALAGCATRGKHPLGNTSGSYSGEVKRLLVVQPQDRSVNLNVVQHSLTRQLSKKLDDTPIAYEEILLYSSTDNYERGFLQQKIQAFKPTHLAYVLIPKVTLRGNIPSSANIEVRISSATEMFPSTLTYRFNNISISDYGFGIAAEEITDLLRPKVIPVPPFALPNP</sequence>
<organism evidence="1 2">
    <name type="scientific">Uliginosibacterium flavum</name>
    <dbReference type="NCBI Taxonomy" id="1396831"/>
    <lineage>
        <taxon>Bacteria</taxon>
        <taxon>Pseudomonadati</taxon>
        <taxon>Pseudomonadota</taxon>
        <taxon>Betaproteobacteria</taxon>
        <taxon>Rhodocyclales</taxon>
        <taxon>Zoogloeaceae</taxon>
        <taxon>Uliginosibacterium</taxon>
    </lineage>
</organism>
<comment type="caution">
    <text evidence="1">The sequence shown here is derived from an EMBL/GenBank/DDBJ whole genome shotgun (WGS) entry which is preliminary data.</text>
</comment>